<keyword evidence="8 13" id="KW-0418">Kinase</keyword>
<keyword evidence="4 13" id="KW-0808">Transferase</keyword>
<evidence type="ECO:0000256" key="7">
    <source>
        <dbReference type="ARBA" id="ARBA00022741"/>
    </source>
</evidence>
<dbReference type="GO" id="GO:0005524">
    <property type="term" value="F:ATP binding"/>
    <property type="evidence" value="ECO:0007669"/>
    <property type="project" value="UniProtKB-UniRule"/>
</dbReference>
<dbReference type="SUPFAM" id="SSF56112">
    <property type="entry name" value="Protein kinase-like (PK-like)"/>
    <property type="match status" value="2"/>
</dbReference>
<name>A0A9J2Q1Z1_ASCLU</name>
<dbReference type="PRINTS" id="PR00653">
    <property type="entry name" value="ACTIVIN2R"/>
</dbReference>
<keyword evidence="5 13" id="KW-0812">Transmembrane</keyword>
<comment type="cofactor">
    <cofactor evidence="13">
        <name>Mg(2+)</name>
        <dbReference type="ChEBI" id="CHEBI:18420"/>
    </cofactor>
    <cofactor evidence="13">
        <name>Mn(2+)</name>
        <dbReference type="ChEBI" id="CHEBI:29035"/>
    </cofactor>
</comment>
<evidence type="ECO:0000256" key="3">
    <source>
        <dbReference type="ARBA" id="ARBA00022527"/>
    </source>
</evidence>
<organism evidence="17 18">
    <name type="scientific">Ascaris lumbricoides</name>
    <name type="common">Giant roundworm</name>
    <dbReference type="NCBI Taxonomy" id="6252"/>
    <lineage>
        <taxon>Eukaryota</taxon>
        <taxon>Metazoa</taxon>
        <taxon>Ecdysozoa</taxon>
        <taxon>Nematoda</taxon>
        <taxon>Chromadorea</taxon>
        <taxon>Rhabditida</taxon>
        <taxon>Spirurina</taxon>
        <taxon>Ascaridomorpha</taxon>
        <taxon>Ascaridoidea</taxon>
        <taxon>Ascarididae</taxon>
        <taxon>Ascaris</taxon>
    </lineage>
</organism>
<evidence type="ECO:0000259" key="16">
    <source>
        <dbReference type="PROSITE" id="PS50011"/>
    </source>
</evidence>
<keyword evidence="17" id="KW-1185">Reference proteome</keyword>
<keyword evidence="12 13" id="KW-0675">Receptor</keyword>
<feature type="domain" description="Protein kinase" evidence="16">
    <location>
        <begin position="269"/>
        <end position="599"/>
    </location>
</feature>
<evidence type="ECO:0000256" key="10">
    <source>
        <dbReference type="ARBA" id="ARBA00022989"/>
    </source>
</evidence>
<evidence type="ECO:0000313" key="18">
    <source>
        <dbReference type="WBParaSite" id="ALUE_0001551001-mRNA-1"/>
    </source>
</evidence>
<reference evidence="18" key="1">
    <citation type="submission" date="2023-03" db="UniProtKB">
        <authorList>
            <consortium name="WormBaseParasite"/>
        </authorList>
    </citation>
    <scope>IDENTIFICATION</scope>
</reference>
<dbReference type="PANTHER" id="PTHR23255">
    <property type="entry name" value="TRANSFORMING GROWTH FACTOR-BETA RECEPTOR TYPE I AND II"/>
    <property type="match status" value="1"/>
</dbReference>
<dbReference type="WBParaSite" id="ALUE_0001551001-mRNA-1">
    <property type="protein sequence ID" value="ALUE_0001551001-mRNA-1"/>
    <property type="gene ID" value="ALUE_0001551001"/>
</dbReference>
<keyword evidence="11 13" id="KW-0472">Membrane</keyword>
<dbReference type="EC" id="2.7.11.30" evidence="13"/>
<feature type="region of interest" description="Disordered" evidence="14">
    <location>
        <begin position="607"/>
        <end position="629"/>
    </location>
</feature>
<keyword evidence="13" id="KW-0479">Metal-binding</keyword>
<accession>A0A9J2Q1Z1</accession>
<evidence type="ECO:0000256" key="1">
    <source>
        <dbReference type="ARBA" id="ARBA00004479"/>
    </source>
</evidence>
<dbReference type="Pfam" id="PF00069">
    <property type="entry name" value="Pkinase"/>
    <property type="match status" value="2"/>
</dbReference>
<evidence type="ECO:0000313" key="17">
    <source>
        <dbReference type="Proteomes" id="UP000036681"/>
    </source>
</evidence>
<sequence>MRALPPRAPLLFTIALILSPIRAVLFERNSRSVLFNDEVVDLKEVAGAVKVELPARPVFLEKHGTEGVNYSLDNRSRPFIYCDYYDVNACDPAVRNCPTTKMCYAAARDHRLGCMAALVNNSSSRQITLKGCWMHDGNLGNCDNEACVAEERPTGHGNAALFCCCSTHHCNRHIRFPAHSQPTVAPSTLAPAEGDDPGLFSSDSWVAAVIIFGIFIACLLVLVCYWTYREFRSSQHYKAKAADAFSLPRMGDATNPLMDSAKEDGCRNVTALELVARGRFGQVSRGLLDGAPVAVKVFPCVDANSWIVEQEIYALPALRKHDNILRYIGAEVHGDKYWLITEYHENGSLHDYLKPHVLTLRQALKVIATMLRGLSFLHEERTVDGELKPCVVHRDFKSRNVLLKTDLTSVIADFGLALKCENGQMPAEDHHGQVGDFKSRNVLLKTDLTSVIADFGLALKCENGQMPAEDHHGQVGTRRYMSPEVLEGATEFTAFAFRQIDVYAAALVIWEVLSRTTFIEGDTIEEYRQPYEEEAGLQPSLHDLRRIVAVQKIRPRIRRAVKEHNIGSVLWKTVEDMWDMEPDGRITSGCAYERANTLYMSYAVDGPAENAQPRSSHPLNGPPPPYSQVHTSDDMTLRPALMIKDGSLGSNGFNATMDEYAQACTAPPNVRFVGDDYGRTHGVVHDSCGRASDLDREANRVASTTCAQEESQRSTSSVAQNGFVSRKRSIEGPLSRYASSVLPVSRVAVELRAFVVRGRATLGLVLDEYSDMDRAIPECRQGGRRLSETPVYRLYLNGAMCSSWHLRHALWPRPSFKSGP</sequence>
<keyword evidence="3 13" id="KW-0723">Serine/threonine-protein kinase</keyword>
<proteinExistence type="inferred from homology"/>
<feature type="transmembrane region" description="Helical" evidence="13">
    <location>
        <begin position="205"/>
        <end position="228"/>
    </location>
</feature>
<evidence type="ECO:0000256" key="11">
    <source>
        <dbReference type="ARBA" id="ARBA00023136"/>
    </source>
</evidence>
<evidence type="ECO:0000256" key="8">
    <source>
        <dbReference type="ARBA" id="ARBA00022777"/>
    </source>
</evidence>
<keyword evidence="10 13" id="KW-1133">Transmembrane helix</keyword>
<dbReference type="GO" id="GO:0048185">
    <property type="term" value="F:activin binding"/>
    <property type="evidence" value="ECO:0007669"/>
    <property type="project" value="TreeGrafter"/>
</dbReference>
<evidence type="ECO:0000256" key="6">
    <source>
        <dbReference type="ARBA" id="ARBA00022729"/>
    </source>
</evidence>
<dbReference type="GO" id="GO:0017002">
    <property type="term" value="F:activin receptor activity"/>
    <property type="evidence" value="ECO:0007669"/>
    <property type="project" value="TreeGrafter"/>
</dbReference>
<protein>
    <recommendedName>
        <fullName evidence="13">Serine/threonine-protein kinase receptor</fullName>
        <ecNumber evidence="13">2.7.11.30</ecNumber>
    </recommendedName>
</protein>
<evidence type="ECO:0000256" key="13">
    <source>
        <dbReference type="RuleBase" id="RU361271"/>
    </source>
</evidence>
<keyword evidence="13" id="KW-0460">Magnesium</keyword>
<dbReference type="GO" id="GO:0046872">
    <property type="term" value="F:metal ion binding"/>
    <property type="evidence" value="ECO:0007669"/>
    <property type="project" value="UniProtKB-KW"/>
</dbReference>
<comment type="similarity">
    <text evidence="2 13">Belongs to the protein kinase superfamily. TKL Ser/Thr protein kinase family. TGFB receptor subfamily.</text>
</comment>
<dbReference type="GO" id="GO:0071363">
    <property type="term" value="P:cellular response to growth factor stimulus"/>
    <property type="evidence" value="ECO:0007669"/>
    <property type="project" value="TreeGrafter"/>
</dbReference>
<evidence type="ECO:0000256" key="12">
    <source>
        <dbReference type="ARBA" id="ARBA00023170"/>
    </source>
</evidence>
<evidence type="ECO:0000256" key="9">
    <source>
        <dbReference type="ARBA" id="ARBA00022840"/>
    </source>
</evidence>
<dbReference type="InterPro" id="IPR008271">
    <property type="entry name" value="Ser/Thr_kinase_AS"/>
</dbReference>
<evidence type="ECO:0000256" key="14">
    <source>
        <dbReference type="SAM" id="MobiDB-lite"/>
    </source>
</evidence>
<dbReference type="CDD" id="cd23617">
    <property type="entry name" value="TFP_LU_ECD_Daf4"/>
    <property type="match status" value="1"/>
</dbReference>
<dbReference type="InterPro" id="IPR000333">
    <property type="entry name" value="TGFB_receptor"/>
</dbReference>
<dbReference type="PROSITE" id="PS50011">
    <property type="entry name" value="PROTEIN_KINASE_DOM"/>
    <property type="match status" value="1"/>
</dbReference>
<dbReference type="Gene3D" id="2.10.60.10">
    <property type="entry name" value="CD59"/>
    <property type="match status" value="1"/>
</dbReference>
<dbReference type="PROSITE" id="PS00108">
    <property type="entry name" value="PROTEIN_KINASE_ST"/>
    <property type="match status" value="1"/>
</dbReference>
<dbReference type="Gene3D" id="3.30.200.20">
    <property type="entry name" value="Phosphorylase Kinase, domain 1"/>
    <property type="match status" value="1"/>
</dbReference>
<comment type="subcellular location">
    <subcellularLocation>
        <location evidence="1 13">Membrane</location>
        <topology evidence="1 13">Single-pass type I membrane protein</topology>
    </subcellularLocation>
</comment>
<dbReference type="PANTHER" id="PTHR23255:SF98">
    <property type="entry name" value="SERINE_THREONINE-PROTEIN KINASE RECEPTOR"/>
    <property type="match status" value="1"/>
</dbReference>
<feature type="signal peptide" evidence="15">
    <location>
        <begin position="1"/>
        <end position="23"/>
    </location>
</feature>
<dbReference type="InterPro" id="IPR011009">
    <property type="entry name" value="Kinase-like_dom_sf"/>
</dbReference>
<evidence type="ECO:0000256" key="2">
    <source>
        <dbReference type="ARBA" id="ARBA00009605"/>
    </source>
</evidence>
<evidence type="ECO:0000256" key="4">
    <source>
        <dbReference type="ARBA" id="ARBA00022679"/>
    </source>
</evidence>
<feature type="chain" id="PRO_5039908027" description="Serine/threonine-protein kinase receptor" evidence="15">
    <location>
        <begin position="24"/>
        <end position="820"/>
    </location>
</feature>
<dbReference type="Gene3D" id="1.10.510.10">
    <property type="entry name" value="Transferase(Phosphotransferase) domain 1"/>
    <property type="match status" value="2"/>
</dbReference>
<dbReference type="InterPro" id="IPR000719">
    <property type="entry name" value="Prot_kinase_dom"/>
</dbReference>
<dbReference type="SUPFAM" id="SSF57302">
    <property type="entry name" value="Snake toxin-like"/>
    <property type="match status" value="1"/>
</dbReference>
<dbReference type="InterPro" id="IPR045860">
    <property type="entry name" value="Snake_toxin-like_sf"/>
</dbReference>
<keyword evidence="6 15" id="KW-0732">Signal</keyword>
<evidence type="ECO:0000256" key="5">
    <source>
        <dbReference type="ARBA" id="ARBA00022692"/>
    </source>
</evidence>
<keyword evidence="7 13" id="KW-0547">Nucleotide-binding</keyword>
<keyword evidence="13" id="KW-0464">Manganese</keyword>
<dbReference type="AlphaFoldDB" id="A0A9J2Q1Z1"/>
<dbReference type="Proteomes" id="UP000036681">
    <property type="component" value="Unplaced"/>
</dbReference>
<comment type="catalytic activity">
    <reaction evidence="13">
        <text>L-threonyl-[receptor-protein] + ATP = O-phospho-L-threonyl-[receptor-protein] + ADP + H(+)</text>
        <dbReference type="Rhea" id="RHEA:44880"/>
        <dbReference type="Rhea" id="RHEA-COMP:11024"/>
        <dbReference type="Rhea" id="RHEA-COMP:11025"/>
        <dbReference type="ChEBI" id="CHEBI:15378"/>
        <dbReference type="ChEBI" id="CHEBI:30013"/>
        <dbReference type="ChEBI" id="CHEBI:30616"/>
        <dbReference type="ChEBI" id="CHEBI:61977"/>
        <dbReference type="ChEBI" id="CHEBI:456216"/>
        <dbReference type="EC" id="2.7.11.30"/>
    </reaction>
</comment>
<evidence type="ECO:0000256" key="15">
    <source>
        <dbReference type="SAM" id="SignalP"/>
    </source>
</evidence>
<dbReference type="GO" id="GO:0048179">
    <property type="term" value="C:activin receptor complex"/>
    <property type="evidence" value="ECO:0007669"/>
    <property type="project" value="TreeGrafter"/>
</dbReference>
<keyword evidence="9 13" id="KW-0067">ATP-binding</keyword>